<evidence type="ECO:0000259" key="3">
    <source>
        <dbReference type="Pfam" id="PF01464"/>
    </source>
</evidence>
<dbReference type="SUPFAM" id="SSF53955">
    <property type="entry name" value="Lysozyme-like"/>
    <property type="match status" value="1"/>
</dbReference>
<evidence type="ECO:0000256" key="2">
    <source>
        <dbReference type="SAM" id="MobiDB-lite"/>
    </source>
</evidence>
<dbReference type="Proteomes" id="UP001596152">
    <property type="component" value="Unassembled WGS sequence"/>
</dbReference>
<dbReference type="RefSeq" id="WP_374036776.1">
    <property type="nucleotide sequence ID" value="NZ_CP169082.1"/>
</dbReference>
<keyword evidence="6" id="KW-1185">Reference proteome</keyword>
<feature type="domain" description="DdrB-like" evidence="4">
    <location>
        <begin position="480"/>
        <end position="605"/>
    </location>
</feature>
<organism evidence="5 6">
    <name type="scientific">Brevundimonas staleyi</name>
    <dbReference type="NCBI Taxonomy" id="74326"/>
    <lineage>
        <taxon>Bacteria</taxon>
        <taxon>Pseudomonadati</taxon>
        <taxon>Pseudomonadota</taxon>
        <taxon>Alphaproteobacteria</taxon>
        <taxon>Caulobacterales</taxon>
        <taxon>Caulobacteraceae</taxon>
        <taxon>Brevundimonas</taxon>
    </lineage>
</organism>
<dbReference type="EMBL" id="JBHSLF010000056">
    <property type="protein sequence ID" value="MFC5346262.1"/>
    <property type="molecule type" value="Genomic_DNA"/>
</dbReference>
<gene>
    <name evidence="5" type="ORF">ACFPIE_20290</name>
</gene>
<evidence type="ECO:0000259" key="4">
    <source>
        <dbReference type="Pfam" id="PF18763"/>
    </source>
</evidence>
<proteinExistence type="inferred from homology"/>
<evidence type="ECO:0000313" key="5">
    <source>
        <dbReference type="EMBL" id="MFC5346262.1"/>
    </source>
</evidence>
<sequence>MQDPFRSLGAPLTGDELSEQLQRGPVSRDLGFQGSRDLNRIGGTVAGYIVQNDRATFDRQRQRQFGGDGNMLSAEEATAQFGGDGLIMFDRPVNVHTAEWMHDRAQRQRFNEDVEARGGLSFLDKLGAGFLGMASDPLQIPFLLMGGEAVLLRGLGVAGKTTSAAVARGALAGAVEGVTASVALEAINYGARNAAGEDYGLGQSAANVGLGVAASATLGAVGGLVSRASRSSNRAAQRAARRSPAQSRIADQITQAAQAKGENVATALRIAEIESSLDPRAKNPASTASGVFQFLRRTWNGLGGGDPFDADLNIRRGIDLLAQNRRGLRRALGSDPQEWELYVAHQQGLGGAIEMLRDPNRPAIEALRAARVEDPEAAIRLNGGRSDMTAGEFVQKWRRTFDDGDAAAAASQPSRALDGLTENERAGSLLAAVDAINRDDVLDLGPLLARSGLDALDETTAVPSIRGRWLERDAAVTRSGGEVPVRFAVVELSDLITSHSDDLTPVADYPAALQPRDRQRPGAQAENYNLERDLNPTLLMRDKAASGGAPIVSPDGIAESGNGRLIALRRSAMTGTPAWDRYQGELARQGIDTEGFDQPVLVRMRSEPMTGVERADLAREMNQSQVEAYSPVEQARADARRLDGATLGLLDGDDAFSAQNRPFLRGFVGRVAPNDANALTDARGALSLAGKARVQAALIQKAYGDDGLTAALFETADPGIRQIGQALADAAPAWARMRAEAPTRLDLTGNLTGAVNLIREVRAEGVKVADLLDERLGQTDLFGAQALSPETAGFVRMMFRDEALTKPRGAGPLGEGLREYARAAAATPAGPDLFGDLPNGHAFLETTLRRLHALEGDGSRGLSYAGGSEPLWTGREAETAVLDLRQDGGAGRDGGGPDGGRGGGGAAERDRGGPGERAQAPLGPQPLPPELASDPEYAALLADTDALARQAGIDTPEFDAADRPETWAAAIRAAATCLADTTGIVVS</sequence>
<comment type="caution">
    <text evidence="5">The sequence shown here is derived from an EMBL/GenBank/DDBJ whole genome shotgun (WGS) entry which is preliminary data.</text>
</comment>
<comment type="similarity">
    <text evidence="1">Belongs to the virb1 family.</text>
</comment>
<protein>
    <submittedName>
        <fullName evidence="5">Transglycosylase SLT domain-containing protein</fullName>
    </submittedName>
</protein>
<accession>A0ABW0FZR5</accession>
<dbReference type="Pfam" id="PF18763">
    <property type="entry name" value="ddrB-ParB"/>
    <property type="match status" value="1"/>
</dbReference>
<name>A0ABW0FZR5_9CAUL</name>
<dbReference type="InterPro" id="IPR023346">
    <property type="entry name" value="Lysozyme-like_dom_sf"/>
</dbReference>
<reference evidence="6" key="1">
    <citation type="journal article" date="2019" name="Int. J. Syst. Evol. Microbiol.">
        <title>The Global Catalogue of Microorganisms (GCM) 10K type strain sequencing project: providing services to taxonomists for standard genome sequencing and annotation.</title>
        <authorList>
            <consortium name="The Broad Institute Genomics Platform"/>
            <consortium name="The Broad Institute Genome Sequencing Center for Infectious Disease"/>
            <person name="Wu L."/>
            <person name="Ma J."/>
        </authorList>
    </citation>
    <scope>NUCLEOTIDE SEQUENCE [LARGE SCALE GENOMIC DNA]</scope>
    <source>
        <strain evidence="6">JCM 12125</strain>
    </source>
</reference>
<dbReference type="InterPro" id="IPR008258">
    <property type="entry name" value="Transglycosylase_SLT_dom_1"/>
</dbReference>
<evidence type="ECO:0000256" key="1">
    <source>
        <dbReference type="ARBA" id="ARBA00009387"/>
    </source>
</evidence>
<evidence type="ECO:0000313" key="6">
    <source>
        <dbReference type="Proteomes" id="UP001596152"/>
    </source>
</evidence>
<feature type="domain" description="Transglycosylase SLT" evidence="3">
    <location>
        <begin position="253"/>
        <end position="356"/>
    </location>
</feature>
<feature type="region of interest" description="Disordered" evidence="2">
    <location>
        <begin position="886"/>
        <end position="932"/>
    </location>
</feature>
<dbReference type="Gene3D" id="1.10.530.10">
    <property type="match status" value="1"/>
</dbReference>
<feature type="compositionally biased region" description="Gly residues" evidence="2">
    <location>
        <begin position="888"/>
        <end position="906"/>
    </location>
</feature>
<dbReference type="Pfam" id="PF01464">
    <property type="entry name" value="SLT"/>
    <property type="match status" value="1"/>
</dbReference>
<dbReference type="InterPro" id="IPR041398">
    <property type="entry name" value="DdrB_dom"/>
</dbReference>